<evidence type="ECO:0000313" key="1">
    <source>
        <dbReference type="EMBL" id="MEF3835737.1"/>
    </source>
</evidence>
<sequence length="152" mass="17882">MKTLFLTLIIYITYTNTTYAQINKSAHYEAILQTTIDTLIVKETNNIATKLKLKDYQIKKLQSAVILYYINLRKISNKRDDNLISVSNRNLKWNHAEYEYLHNIKAFLNTEQEKIFTTNIYTLKTDRLCKRVFKKHMLIDKEENLIALSSGG</sequence>
<dbReference type="RefSeq" id="WP_303308016.1">
    <property type="nucleotide sequence ID" value="NZ_JAODOP010000004.1"/>
</dbReference>
<name>A0ABU7Y0M9_9FLAO</name>
<proteinExistence type="predicted"/>
<evidence type="ECO:0000313" key="2">
    <source>
        <dbReference type="Proteomes" id="UP001337305"/>
    </source>
</evidence>
<comment type="caution">
    <text evidence="1">The sequence shown here is derived from an EMBL/GenBank/DDBJ whole genome shotgun (WGS) entry which is preliminary data.</text>
</comment>
<dbReference type="Proteomes" id="UP001337305">
    <property type="component" value="Unassembled WGS sequence"/>
</dbReference>
<dbReference type="EMBL" id="JAODOP010000004">
    <property type="protein sequence ID" value="MEF3835737.1"/>
    <property type="molecule type" value="Genomic_DNA"/>
</dbReference>
<organism evidence="1 2">
    <name type="scientific">Flavivirga spongiicola</name>
    <dbReference type="NCBI Taxonomy" id="421621"/>
    <lineage>
        <taxon>Bacteria</taxon>
        <taxon>Pseudomonadati</taxon>
        <taxon>Bacteroidota</taxon>
        <taxon>Flavobacteriia</taxon>
        <taxon>Flavobacteriales</taxon>
        <taxon>Flavobacteriaceae</taxon>
        <taxon>Flavivirga</taxon>
    </lineage>
</organism>
<protein>
    <submittedName>
        <fullName evidence="1">Uncharacterized protein</fullName>
    </submittedName>
</protein>
<reference evidence="1 2" key="1">
    <citation type="submission" date="2022-09" db="EMBL/GenBank/DDBJ databases">
        <title>Genome sequencing of Flavivirga sp. MEBiC05379.</title>
        <authorList>
            <person name="Oh H.-M."/>
            <person name="Kwon K.K."/>
            <person name="Park M.J."/>
            <person name="Yang S.-H."/>
        </authorList>
    </citation>
    <scope>NUCLEOTIDE SEQUENCE [LARGE SCALE GENOMIC DNA]</scope>
    <source>
        <strain evidence="1 2">MEBiC05379</strain>
    </source>
</reference>
<gene>
    <name evidence="1" type="ORF">N1F79_21610</name>
</gene>
<keyword evidence="2" id="KW-1185">Reference proteome</keyword>
<accession>A0ABU7Y0M9</accession>